<keyword evidence="2" id="KW-1185">Reference proteome</keyword>
<gene>
    <name evidence="1" type="ORF">FZEAL_3508</name>
</gene>
<dbReference type="Gene3D" id="3.40.50.720">
    <property type="entry name" value="NAD(P)-binding Rossmann-like Domain"/>
    <property type="match status" value="1"/>
</dbReference>
<dbReference type="OrthoDB" id="191139at2759"/>
<accession>A0A8H4UNQ6</accession>
<dbReference type="InterPro" id="IPR036291">
    <property type="entry name" value="NAD(P)-bd_dom_sf"/>
</dbReference>
<evidence type="ECO:0000313" key="2">
    <source>
        <dbReference type="Proteomes" id="UP000635477"/>
    </source>
</evidence>
<dbReference type="InterPro" id="IPR051593">
    <property type="entry name" value="Ergosterol_Biosynth_ERG27"/>
</dbReference>
<dbReference type="AlphaFoldDB" id="A0A8H4UNQ6"/>
<dbReference type="GO" id="GO:0005741">
    <property type="term" value="C:mitochondrial outer membrane"/>
    <property type="evidence" value="ECO:0007669"/>
    <property type="project" value="TreeGrafter"/>
</dbReference>
<organism evidence="1 2">
    <name type="scientific">Fusarium zealandicum</name>
    <dbReference type="NCBI Taxonomy" id="1053134"/>
    <lineage>
        <taxon>Eukaryota</taxon>
        <taxon>Fungi</taxon>
        <taxon>Dikarya</taxon>
        <taxon>Ascomycota</taxon>
        <taxon>Pezizomycotina</taxon>
        <taxon>Sordariomycetes</taxon>
        <taxon>Hypocreomycetidae</taxon>
        <taxon>Hypocreales</taxon>
        <taxon>Nectriaceae</taxon>
        <taxon>Fusarium</taxon>
        <taxon>Fusarium staphyleae species complex</taxon>
    </lineage>
</organism>
<dbReference type="PANTHER" id="PTHR43647:SF4">
    <property type="entry name" value="KETOREDUCTASE (KR) DOMAIN-CONTAINING PROTEIN"/>
    <property type="match status" value="1"/>
</dbReference>
<dbReference type="GO" id="GO:0005811">
    <property type="term" value="C:lipid droplet"/>
    <property type="evidence" value="ECO:0007669"/>
    <property type="project" value="TreeGrafter"/>
</dbReference>
<dbReference type="SUPFAM" id="SSF51735">
    <property type="entry name" value="NAD(P)-binding Rossmann-fold domains"/>
    <property type="match status" value="1"/>
</dbReference>
<sequence length="281" mass="30148">MAGTVIITGANGSLALGFVEHILSAYPSYTLLATVRDETDANTAKLAQIIKASQSPRAHIEALDLGSLAKARSFADALAGRVARGELPPIKALVCNAFTWSLSEQVFTADGLERTFQVGHLSHYLLVLKLVGSMAADGRIVLLGSAVHYPENPNPLSKLVARLPDHLGLLVKPEPDQPGQEHDRGFQRYGTTKLANVMLMHDLNDMLEKNPSLSHITVTAMDPGGLVDSRANSVQKPLVKKVFAVVNLLIPILKHVTNAVRRSADAGRDLAELSVADGFKD</sequence>
<name>A0A8H4UNQ6_9HYPO</name>
<dbReference type="GO" id="GO:0000253">
    <property type="term" value="F:3-beta-hydroxysteroid 3-dehydrogenase (NADP+) activity"/>
    <property type="evidence" value="ECO:0007669"/>
    <property type="project" value="TreeGrafter"/>
</dbReference>
<comment type="caution">
    <text evidence="1">The sequence shown here is derived from an EMBL/GenBank/DDBJ whole genome shotgun (WGS) entry which is preliminary data.</text>
</comment>
<reference evidence="1" key="1">
    <citation type="journal article" date="2020" name="BMC Genomics">
        <title>Correction to: Identification and distribution of gene clusters required for synthesis of sphingolipid metabolism inhibitors in diverse species of the filamentous fungus Fusarium.</title>
        <authorList>
            <person name="Kim H.S."/>
            <person name="Lohmar J.M."/>
            <person name="Busman M."/>
            <person name="Brown D.W."/>
            <person name="Naumann T.A."/>
            <person name="Divon H.H."/>
            <person name="Lysoe E."/>
            <person name="Uhlig S."/>
            <person name="Proctor R.H."/>
        </authorList>
    </citation>
    <scope>NUCLEOTIDE SEQUENCE</scope>
    <source>
        <strain evidence="1">NRRL 22465</strain>
    </source>
</reference>
<dbReference type="Proteomes" id="UP000635477">
    <property type="component" value="Unassembled WGS sequence"/>
</dbReference>
<evidence type="ECO:0000313" key="1">
    <source>
        <dbReference type="EMBL" id="KAF4980497.1"/>
    </source>
</evidence>
<feature type="non-terminal residue" evidence="1">
    <location>
        <position position="281"/>
    </location>
</feature>
<protein>
    <recommendedName>
        <fullName evidence="3">Ketoreductase (KR) domain-containing protein</fullName>
    </recommendedName>
</protein>
<proteinExistence type="predicted"/>
<evidence type="ECO:0008006" key="3">
    <source>
        <dbReference type="Google" id="ProtNLM"/>
    </source>
</evidence>
<dbReference type="PANTHER" id="PTHR43647">
    <property type="entry name" value="DEHYDROGENASE"/>
    <property type="match status" value="1"/>
</dbReference>
<reference evidence="1" key="2">
    <citation type="submission" date="2020-05" db="EMBL/GenBank/DDBJ databases">
        <authorList>
            <person name="Kim H.-S."/>
            <person name="Proctor R.H."/>
            <person name="Brown D.W."/>
        </authorList>
    </citation>
    <scope>NUCLEOTIDE SEQUENCE</scope>
    <source>
        <strain evidence="1">NRRL 22465</strain>
    </source>
</reference>
<dbReference type="EMBL" id="JABEYC010000227">
    <property type="protein sequence ID" value="KAF4980497.1"/>
    <property type="molecule type" value="Genomic_DNA"/>
</dbReference>
<dbReference type="GO" id="GO:0005789">
    <property type="term" value="C:endoplasmic reticulum membrane"/>
    <property type="evidence" value="ECO:0007669"/>
    <property type="project" value="TreeGrafter"/>
</dbReference>